<evidence type="ECO:0000313" key="2">
    <source>
        <dbReference type="EMBL" id="KAF0290492.1"/>
    </source>
</evidence>
<dbReference type="SUPFAM" id="SSF57256">
    <property type="entry name" value="Elafin-like"/>
    <property type="match status" value="3"/>
</dbReference>
<organism evidence="2 3">
    <name type="scientific">Amphibalanus amphitrite</name>
    <name type="common">Striped barnacle</name>
    <name type="synonym">Balanus amphitrite</name>
    <dbReference type="NCBI Taxonomy" id="1232801"/>
    <lineage>
        <taxon>Eukaryota</taxon>
        <taxon>Metazoa</taxon>
        <taxon>Ecdysozoa</taxon>
        <taxon>Arthropoda</taxon>
        <taxon>Crustacea</taxon>
        <taxon>Multicrustacea</taxon>
        <taxon>Cirripedia</taxon>
        <taxon>Thoracica</taxon>
        <taxon>Thoracicalcarea</taxon>
        <taxon>Balanomorpha</taxon>
        <taxon>Balanoidea</taxon>
        <taxon>Balanidae</taxon>
        <taxon>Amphibalaninae</taxon>
        <taxon>Amphibalanus</taxon>
    </lineage>
</organism>
<dbReference type="InterPro" id="IPR050514">
    <property type="entry name" value="WAP_four-disulfide_core"/>
</dbReference>
<dbReference type="Proteomes" id="UP000440578">
    <property type="component" value="Unassembled WGS sequence"/>
</dbReference>
<dbReference type="AlphaFoldDB" id="A0A6A4VJ75"/>
<name>A0A6A4VJ75_AMPAM</name>
<dbReference type="PROSITE" id="PS51390">
    <property type="entry name" value="WAP"/>
    <property type="match status" value="2"/>
</dbReference>
<dbReference type="PRINTS" id="PR00003">
    <property type="entry name" value="4DISULPHCORE"/>
</dbReference>
<comment type="caution">
    <text evidence="2">The sequence shown here is derived from an EMBL/GenBank/DDBJ whole genome shotgun (WGS) entry which is preliminary data.</text>
</comment>
<dbReference type="InterPro" id="IPR036645">
    <property type="entry name" value="Elafin-like_sf"/>
</dbReference>
<reference evidence="2 3" key="1">
    <citation type="submission" date="2019-07" db="EMBL/GenBank/DDBJ databases">
        <title>Draft genome assembly of a fouling barnacle, Amphibalanus amphitrite (Darwin, 1854): The first reference genome for Thecostraca.</title>
        <authorList>
            <person name="Kim W."/>
        </authorList>
    </citation>
    <scope>NUCLEOTIDE SEQUENCE [LARGE SCALE GENOMIC DNA]</scope>
    <source>
        <strain evidence="2">SNU_AA5</strain>
        <tissue evidence="2">Soma without cirri and trophi</tissue>
    </source>
</reference>
<dbReference type="PANTHER" id="PTHR19441">
    <property type="entry name" value="WHEY ACDIC PROTEIN WAP"/>
    <property type="match status" value="1"/>
</dbReference>
<dbReference type="OrthoDB" id="4473401at2759"/>
<evidence type="ECO:0000259" key="1">
    <source>
        <dbReference type="PROSITE" id="PS51390"/>
    </source>
</evidence>
<feature type="domain" description="WAP" evidence="1">
    <location>
        <begin position="77"/>
        <end position="127"/>
    </location>
</feature>
<feature type="domain" description="WAP" evidence="1">
    <location>
        <begin position="181"/>
        <end position="235"/>
    </location>
</feature>
<dbReference type="Gene3D" id="4.10.75.10">
    <property type="entry name" value="Elafin-like"/>
    <property type="match status" value="3"/>
</dbReference>
<proteinExistence type="predicted"/>
<evidence type="ECO:0000313" key="3">
    <source>
        <dbReference type="Proteomes" id="UP000440578"/>
    </source>
</evidence>
<accession>A0A6A4VJ75</accession>
<dbReference type="InterPro" id="IPR008197">
    <property type="entry name" value="WAP_dom"/>
</dbReference>
<dbReference type="PANTHER" id="PTHR19441:SF95">
    <property type="entry name" value="PERLWAPIN ISOFORM X1"/>
    <property type="match status" value="1"/>
</dbReference>
<keyword evidence="3" id="KW-1185">Reference proteome</keyword>
<dbReference type="EMBL" id="VIIS01001949">
    <property type="protein sequence ID" value="KAF0290492.1"/>
    <property type="molecule type" value="Genomic_DNA"/>
</dbReference>
<sequence>MGLLTARPGRCPSSEAELEERDALLRELVPCRPSRPEQLECPTALKCCQLAGNHFCLPPVPEITAAIQAAVVAEDPTAPKPGGCPHAPLERLRCRQPKRNLCLWDSHCGGRTKCCPSGCGLVCQPPARPGSCPAISWHVAVRCWRDGRPKCYRANDHQCPQGLKCCHNGCVFSCVPPDEVLSTKAGFCPPPSFIDDFRPPCRGSSRVNVCDADDHCPGPKKCCPSLCSRQCVLPL</sequence>
<dbReference type="Pfam" id="PF00095">
    <property type="entry name" value="WAP"/>
    <property type="match status" value="3"/>
</dbReference>
<dbReference type="GO" id="GO:0005615">
    <property type="term" value="C:extracellular space"/>
    <property type="evidence" value="ECO:0007669"/>
    <property type="project" value="TreeGrafter"/>
</dbReference>
<gene>
    <name evidence="2" type="primary">WAP_0</name>
    <name evidence="2" type="ORF">FJT64_011318</name>
</gene>
<protein>
    <submittedName>
        <fullName evidence="2">Whey acidic protein</fullName>
    </submittedName>
</protein>
<dbReference type="SMART" id="SM00217">
    <property type="entry name" value="WAP"/>
    <property type="match status" value="4"/>
</dbReference>
<dbReference type="GO" id="GO:0004867">
    <property type="term" value="F:serine-type endopeptidase inhibitor activity"/>
    <property type="evidence" value="ECO:0007669"/>
    <property type="project" value="TreeGrafter"/>
</dbReference>